<feature type="compositionally biased region" description="Basic and acidic residues" evidence="1">
    <location>
        <begin position="285"/>
        <end position="300"/>
    </location>
</feature>
<dbReference type="Pfam" id="PF00650">
    <property type="entry name" value="CRAL_TRIO"/>
    <property type="match status" value="1"/>
</dbReference>
<dbReference type="PANTHER" id="PTHR10174:SF224">
    <property type="entry name" value="RETINOL-BINDING PROTEIN PINTA"/>
    <property type="match status" value="1"/>
</dbReference>
<reference evidence="3" key="1">
    <citation type="submission" date="2021-11" db="EMBL/GenBank/DDBJ databases">
        <authorList>
            <person name="Schell T."/>
        </authorList>
    </citation>
    <scope>NUCLEOTIDE SEQUENCE</scope>
    <source>
        <strain evidence="3">M5</strain>
    </source>
</reference>
<dbReference type="OrthoDB" id="6682367at2759"/>
<feature type="domain" description="CRAL-TRIO" evidence="2">
    <location>
        <begin position="97"/>
        <end position="262"/>
    </location>
</feature>
<dbReference type="EMBL" id="CAKKLH010000057">
    <property type="protein sequence ID" value="CAH0101359.1"/>
    <property type="molecule type" value="Genomic_DNA"/>
</dbReference>
<accession>A0A8J2RR40</accession>
<dbReference type="PROSITE" id="PS50191">
    <property type="entry name" value="CRAL_TRIO"/>
    <property type="match status" value="1"/>
</dbReference>
<dbReference type="Gene3D" id="3.40.525.10">
    <property type="entry name" value="CRAL-TRIO lipid binding domain"/>
    <property type="match status" value="1"/>
</dbReference>
<dbReference type="SUPFAM" id="SSF46938">
    <property type="entry name" value="CRAL/TRIO N-terminal domain"/>
    <property type="match status" value="1"/>
</dbReference>
<gene>
    <name evidence="3" type="ORF">DGAL_LOCUS3690</name>
</gene>
<evidence type="ECO:0000259" key="2">
    <source>
        <dbReference type="PROSITE" id="PS50191"/>
    </source>
</evidence>
<evidence type="ECO:0000313" key="4">
    <source>
        <dbReference type="Proteomes" id="UP000789390"/>
    </source>
</evidence>
<name>A0A8J2RR40_9CRUS</name>
<dbReference type="Proteomes" id="UP000789390">
    <property type="component" value="Unassembled WGS sequence"/>
</dbReference>
<dbReference type="InterPro" id="IPR036865">
    <property type="entry name" value="CRAL-TRIO_dom_sf"/>
</dbReference>
<dbReference type="InterPro" id="IPR001251">
    <property type="entry name" value="CRAL-TRIO_dom"/>
</dbReference>
<proteinExistence type="predicted"/>
<dbReference type="AlphaFoldDB" id="A0A8J2RR40"/>
<feature type="region of interest" description="Disordered" evidence="1">
    <location>
        <begin position="282"/>
        <end position="303"/>
    </location>
</feature>
<protein>
    <recommendedName>
        <fullName evidence="2">CRAL-TRIO domain-containing protein</fullName>
    </recommendedName>
</protein>
<dbReference type="InterPro" id="IPR036273">
    <property type="entry name" value="CRAL/TRIO_N_dom_sf"/>
</dbReference>
<dbReference type="SMART" id="SM00516">
    <property type="entry name" value="SEC14"/>
    <property type="match status" value="1"/>
</dbReference>
<evidence type="ECO:0000256" key="1">
    <source>
        <dbReference type="SAM" id="MobiDB-lite"/>
    </source>
</evidence>
<dbReference type="Gene3D" id="1.20.5.1200">
    <property type="entry name" value="Alpha-tocopherol transfer"/>
    <property type="match status" value="1"/>
</dbReference>
<dbReference type="Gene3D" id="1.10.8.20">
    <property type="entry name" value="N-terminal domain of phosphatidylinositol transfer protein sec14p"/>
    <property type="match status" value="1"/>
</dbReference>
<dbReference type="SUPFAM" id="SSF52087">
    <property type="entry name" value="CRAL/TRIO domain"/>
    <property type="match status" value="1"/>
</dbReference>
<organism evidence="3 4">
    <name type="scientific">Daphnia galeata</name>
    <dbReference type="NCBI Taxonomy" id="27404"/>
    <lineage>
        <taxon>Eukaryota</taxon>
        <taxon>Metazoa</taxon>
        <taxon>Ecdysozoa</taxon>
        <taxon>Arthropoda</taxon>
        <taxon>Crustacea</taxon>
        <taxon>Branchiopoda</taxon>
        <taxon>Diplostraca</taxon>
        <taxon>Cladocera</taxon>
        <taxon>Anomopoda</taxon>
        <taxon>Daphniidae</taxon>
        <taxon>Daphnia</taxon>
    </lineage>
</organism>
<dbReference type="GO" id="GO:0016020">
    <property type="term" value="C:membrane"/>
    <property type="evidence" value="ECO:0007669"/>
    <property type="project" value="TreeGrafter"/>
</dbReference>
<comment type="caution">
    <text evidence="3">The sequence shown here is derived from an EMBL/GenBank/DDBJ whole genome shotgun (WGS) entry which is preliminary data.</text>
</comment>
<dbReference type="SMART" id="SM01100">
    <property type="entry name" value="CRAL_TRIO_N"/>
    <property type="match status" value="1"/>
</dbReference>
<keyword evidence="4" id="KW-1185">Reference proteome</keyword>
<dbReference type="GO" id="GO:1902936">
    <property type="term" value="F:phosphatidylinositol bisphosphate binding"/>
    <property type="evidence" value="ECO:0007669"/>
    <property type="project" value="TreeGrafter"/>
</dbReference>
<sequence length="315" mass="36157">MPTEKLDYVTTLSTEILEKAEKELGEDEHRRTESVLALREWAKKQPHLQAMPLDAKFLLRYLRGCKYSMEKAKKKLDLTLTFRTALPEFFDGWDPLSPENQAALSTGGSLPLPGYDHKGRKVMLLRPAAHDPAKIKTEVIQRASIMIWDVLSDEDEQMFITGVTLVLDFTHFGMNHLTAIPVATVKKLMSCWEDANPMRPQSMNYIHTPSIFNLVHNLINSVMKEKMKQRLRIHGEDMESLYKEVPKEILPKDYGGDNTSVAELTAYWKNKCEDRRDFLIAQSKMKSDESKRPGRPKTSDELFGIEGSFRKLNVD</sequence>
<dbReference type="PRINTS" id="PR00180">
    <property type="entry name" value="CRETINALDHBP"/>
</dbReference>
<dbReference type="InterPro" id="IPR011074">
    <property type="entry name" value="CRAL/TRIO_N_dom"/>
</dbReference>
<dbReference type="CDD" id="cd00170">
    <property type="entry name" value="SEC14"/>
    <property type="match status" value="1"/>
</dbReference>
<dbReference type="PANTHER" id="PTHR10174">
    <property type="entry name" value="ALPHA-TOCOPHEROL TRANSFER PROTEIN-RELATED"/>
    <property type="match status" value="1"/>
</dbReference>
<evidence type="ECO:0000313" key="3">
    <source>
        <dbReference type="EMBL" id="CAH0101359.1"/>
    </source>
</evidence>